<dbReference type="Gene3D" id="2.20.25.80">
    <property type="entry name" value="WRKY domain"/>
    <property type="match status" value="1"/>
</dbReference>
<dbReference type="Proteomes" id="UP001567538">
    <property type="component" value="Unassembled WGS sequence"/>
</dbReference>
<name>A0ABD1HGD2_SALDI</name>
<sequence>MATQSGLSFDPDHSTVRLSHHRKTHFHTHQLVIDQISRFPPQQMDVPNPNNTINFPACSSEDRGKRKVLDVMELFPEKKEGRGRNDDDDEKGKGIDQLWGGVNTGLQLTTGSDESGVEDGDCSIPENKRAKIEVAFLQAEMERMNSENVCLKLENARLKELLHQTNSMPRQFVDIGAGGSEEGSLSPPEGRTGGDVHGKDVVGDDERCLENKAPKLAHSPRGVDQAAEATMRKARVSVRARSDATMITDGCQWRKYGQKLAKGNPCPRAYYRCTMGVGCPVRKQVQRCADDTTILITTYEGNHNHPLPPTALAMASATSSAARMLLSGSMPSPDGIMNSNFLARTLLPCSSSMAPISAPATISASAPFPTITLDLTQSPNPLQFTKPSNQFPLSFLNLSQSMAAAGSSAAAALLPQIFGQALYNQSQFSGLQLSKPALEQGPRDHLSLLPPPLHQENHLSEAANALATDPNFAAALAAAISSLIGGGPGPSNGNDNNNNDNNDNNNNKKQ</sequence>
<comment type="subcellular location">
    <subcellularLocation>
        <location evidence="1">Nucleus</location>
    </subcellularLocation>
</comment>
<feature type="coiled-coil region" evidence="8">
    <location>
        <begin position="127"/>
        <end position="161"/>
    </location>
</feature>
<keyword evidence="6" id="KW-0539">Nucleus</keyword>
<dbReference type="SMART" id="SM00774">
    <property type="entry name" value="WRKY"/>
    <property type="match status" value="1"/>
</dbReference>
<dbReference type="InterPro" id="IPR003657">
    <property type="entry name" value="WRKY_dom"/>
</dbReference>
<comment type="similarity">
    <text evidence="7">Belongs to the WRKY group II-b family.</text>
</comment>
<protein>
    <submittedName>
        <fullName evidence="11">WRKY transcription factor 6-like</fullName>
    </submittedName>
</protein>
<feature type="region of interest" description="Disordered" evidence="9">
    <location>
        <begin position="177"/>
        <end position="197"/>
    </location>
</feature>
<keyword evidence="12" id="KW-1185">Reference proteome</keyword>
<evidence type="ECO:0000256" key="1">
    <source>
        <dbReference type="ARBA" id="ARBA00004123"/>
    </source>
</evidence>
<dbReference type="AlphaFoldDB" id="A0ABD1HGD2"/>
<reference evidence="11 12" key="1">
    <citation type="submission" date="2024-06" db="EMBL/GenBank/DDBJ databases">
        <title>A chromosome level genome sequence of Diviner's sage (Salvia divinorum).</title>
        <authorList>
            <person name="Ford S.A."/>
            <person name="Ro D.-K."/>
            <person name="Ness R.W."/>
            <person name="Phillips M.A."/>
        </authorList>
    </citation>
    <scope>NUCLEOTIDE SEQUENCE [LARGE SCALE GENOMIC DNA]</scope>
    <source>
        <strain evidence="11">SAF-2024a</strain>
        <tissue evidence="11">Leaf</tissue>
    </source>
</reference>
<evidence type="ECO:0000259" key="10">
    <source>
        <dbReference type="PROSITE" id="PS50811"/>
    </source>
</evidence>
<gene>
    <name evidence="11" type="ORF">AAHA92_11234</name>
</gene>
<evidence type="ECO:0000256" key="2">
    <source>
        <dbReference type="ARBA" id="ARBA00023015"/>
    </source>
</evidence>
<dbReference type="GO" id="GO:0005634">
    <property type="term" value="C:nucleus"/>
    <property type="evidence" value="ECO:0007669"/>
    <property type="project" value="UniProtKB-SubCell"/>
</dbReference>
<feature type="compositionally biased region" description="Low complexity" evidence="9">
    <location>
        <begin position="491"/>
        <end position="510"/>
    </location>
</feature>
<evidence type="ECO:0000256" key="4">
    <source>
        <dbReference type="ARBA" id="ARBA00023125"/>
    </source>
</evidence>
<organism evidence="11 12">
    <name type="scientific">Salvia divinorum</name>
    <name type="common">Maria pastora</name>
    <name type="synonym">Diviner's sage</name>
    <dbReference type="NCBI Taxonomy" id="28513"/>
    <lineage>
        <taxon>Eukaryota</taxon>
        <taxon>Viridiplantae</taxon>
        <taxon>Streptophyta</taxon>
        <taxon>Embryophyta</taxon>
        <taxon>Tracheophyta</taxon>
        <taxon>Spermatophyta</taxon>
        <taxon>Magnoliopsida</taxon>
        <taxon>eudicotyledons</taxon>
        <taxon>Gunneridae</taxon>
        <taxon>Pentapetalae</taxon>
        <taxon>asterids</taxon>
        <taxon>lamiids</taxon>
        <taxon>Lamiales</taxon>
        <taxon>Lamiaceae</taxon>
        <taxon>Nepetoideae</taxon>
        <taxon>Mentheae</taxon>
        <taxon>Salviinae</taxon>
        <taxon>Salvia</taxon>
        <taxon>Salvia subgen. Calosphace</taxon>
    </lineage>
</organism>
<feature type="region of interest" description="Disordered" evidence="9">
    <location>
        <begin position="485"/>
        <end position="510"/>
    </location>
</feature>
<dbReference type="GO" id="GO:0003677">
    <property type="term" value="F:DNA binding"/>
    <property type="evidence" value="ECO:0007669"/>
    <property type="project" value="UniProtKB-KW"/>
</dbReference>
<keyword evidence="3 8" id="KW-0175">Coiled coil</keyword>
<feature type="compositionally biased region" description="Basic and acidic residues" evidence="9">
    <location>
        <begin position="77"/>
        <end position="94"/>
    </location>
</feature>
<proteinExistence type="inferred from homology"/>
<evidence type="ECO:0000256" key="5">
    <source>
        <dbReference type="ARBA" id="ARBA00023163"/>
    </source>
</evidence>
<dbReference type="PANTHER" id="PTHR31429:SF50">
    <property type="entry name" value="WRKY DOMAIN-CONTAINING PROTEIN"/>
    <property type="match status" value="1"/>
</dbReference>
<evidence type="ECO:0000256" key="9">
    <source>
        <dbReference type="SAM" id="MobiDB-lite"/>
    </source>
</evidence>
<dbReference type="PANTHER" id="PTHR31429">
    <property type="entry name" value="WRKY TRANSCRIPTION FACTOR 36-RELATED"/>
    <property type="match status" value="1"/>
</dbReference>
<feature type="domain" description="WRKY" evidence="10">
    <location>
        <begin position="242"/>
        <end position="308"/>
    </location>
</feature>
<evidence type="ECO:0000256" key="6">
    <source>
        <dbReference type="ARBA" id="ARBA00023242"/>
    </source>
</evidence>
<keyword evidence="5" id="KW-0804">Transcription</keyword>
<dbReference type="Pfam" id="PF03106">
    <property type="entry name" value="WRKY"/>
    <property type="match status" value="1"/>
</dbReference>
<dbReference type="EMBL" id="JBEAFC010000005">
    <property type="protein sequence ID" value="KAL1555508.1"/>
    <property type="molecule type" value="Genomic_DNA"/>
</dbReference>
<feature type="region of interest" description="Disordered" evidence="9">
    <location>
        <begin position="77"/>
        <end position="102"/>
    </location>
</feature>
<dbReference type="FunFam" id="2.20.25.80:FF:000002">
    <property type="entry name" value="probable WRKY transcription factor 31"/>
    <property type="match status" value="1"/>
</dbReference>
<dbReference type="InterPro" id="IPR044810">
    <property type="entry name" value="WRKY_plant"/>
</dbReference>
<dbReference type="InterPro" id="IPR036576">
    <property type="entry name" value="WRKY_dom_sf"/>
</dbReference>
<comment type="caution">
    <text evidence="11">The sequence shown here is derived from an EMBL/GenBank/DDBJ whole genome shotgun (WGS) entry which is preliminary data.</text>
</comment>
<evidence type="ECO:0000313" key="11">
    <source>
        <dbReference type="EMBL" id="KAL1555508.1"/>
    </source>
</evidence>
<evidence type="ECO:0000256" key="7">
    <source>
        <dbReference type="ARBA" id="ARBA00061007"/>
    </source>
</evidence>
<dbReference type="SUPFAM" id="SSF118290">
    <property type="entry name" value="WRKY DNA-binding domain"/>
    <property type="match status" value="1"/>
</dbReference>
<dbReference type="PROSITE" id="PS50811">
    <property type="entry name" value="WRKY"/>
    <property type="match status" value="1"/>
</dbReference>
<evidence type="ECO:0000256" key="8">
    <source>
        <dbReference type="SAM" id="Coils"/>
    </source>
</evidence>
<accession>A0ABD1HGD2</accession>
<evidence type="ECO:0000313" key="12">
    <source>
        <dbReference type="Proteomes" id="UP001567538"/>
    </source>
</evidence>
<keyword evidence="2" id="KW-0805">Transcription regulation</keyword>
<keyword evidence="4" id="KW-0238">DNA-binding</keyword>
<evidence type="ECO:0000256" key="3">
    <source>
        <dbReference type="ARBA" id="ARBA00023054"/>
    </source>
</evidence>